<dbReference type="GO" id="GO:0016301">
    <property type="term" value="F:kinase activity"/>
    <property type="evidence" value="ECO:0007669"/>
    <property type="project" value="UniProtKB-KW"/>
</dbReference>
<organism evidence="3 4">
    <name type="scientific">Pandoraea terrae</name>
    <dbReference type="NCBI Taxonomy" id="1537710"/>
    <lineage>
        <taxon>Bacteria</taxon>
        <taxon>Pseudomonadati</taxon>
        <taxon>Pseudomonadota</taxon>
        <taxon>Betaproteobacteria</taxon>
        <taxon>Burkholderiales</taxon>
        <taxon>Burkholderiaceae</taxon>
        <taxon>Pandoraea</taxon>
    </lineage>
</organism>
<accession>A0A5E4ZE00</accession>
<dbReference type="PANTHER" id="PTHR44757:SF2">
    <property type="entry name" value="BIOFILM ARCHITECTURE MAINTENANCE PROTEIN MBAA"/>
    <property type="match status" value="1"/>
</dbReference>
<dbReference type="OrthoDB" id="3687827at2"/>
<feature type="domain" description="PAC" evidence="2">
    <location>
        <begin position="75"/>
        <end position="132"/>
    </location>
</feature>
<dbReference type="GO" id="GO:0006355">
    <property type="term" value="P:regulation of DNA-templated transcription"/>
    <property type="evidence" value="ECO:0007669"/>
    <property type="project" value="InterPro"/>
</dbReference>
<evidence type="ECO:0000313" key="4">
    <source>
        <dbReference type="Proteomes" id="UP000414233"/>
    </source>
</evidence>
<evidence type="ECO:0000259" key="1">
    <source>
        <dbReference type="PROSITE" id="PS50112"/>
    </source>
</evidence>
<dbReference type="InterPro" id="IPR013767">
    <property type="entry name" value="PAS_fold"/>
</dbReference>
<dbReference type="AlphaFoldDB" id="A0A5E4ZE00"/>
<keyword evidence="3" id="KW-0418">Kinase</keyword>
<protein>
    <submittedName>
        <fullName evidence="3">Histidine kinase</fullName>
    </submittedName>
</protein>
<dbReference type="SUPFAM" id="SSF55785">
    <property type="entry name" value="PYP-like sensor domain (PAS domain)"/>
    <property type="match status" value="1"/>
</dbReference>
<feature type="domain" description="PAS" evidence="1">
    <location>
        <begin position="8"/>
        <end position="73"/>
    </location>
</feature>
<dbReference type="InterPro" id="IPR000014">
    <property type="entry name" value="PAS"/>
</dbReference>
<dbReference type="PROSITE" id="PS50113">
    <property type="entry name" value="PAC"/>
    <property type="match status" value="1"/>
</dbReference>
<dbReference type="EMBL" id="CABPRZ010000046">
    <property type="protein sequence ID" value="VVE59611.1"/>
    <property type="molecule type" value="Genomic_DNA"/>
</dbReference>
<name>A0A5E4ZE00_9BURK</name>
<sequence length="143" mass="15867">MSGTVDTEQLVRAVGDAIIVSDARGRITLWNPAAERMFGFTEAEALGNTLDLIIPERLRARHNEGYEKTMATGITRYGHDLLRVPAAHKDGRTLSIAFTVALLHDAEQKVKAIVAVIRDETARFQEDRALRKRLTELEAQVSA</sequence>
<dbReference type="InterPro" id="IPR052155">
    <property type="entry name" value="Biofilm_reg_signaling"/>
</dbReference>
<dbReference type="SMART" id="SM00091">
    <property type="entry name" value="PAS"/>
    <property type="match status" value="1"/>
</dbReference>
<dbReference type="Proteomes" id="UP000414233">
    <property type="component" value="Unassembled WGS sequence"/>
</dbReference>
<dbReference type="NCBIfam" id="TIGR00229">
    <property type="entry name" value="sensory_box"/>
    <property type="match status" value="1"/>
</dbReference>
<proteinExistence type="predicted"/>
<evidence type="ECO:0000259" key="2">
    <source>
        <dbReference type="PROSITE" id="PS50113"/>
    </source>
</evidence>
<keyword evidence="3" id="KW-0808">Transferase</keyword>
<dbReference type="InterPro" id="IPR000700">
    <property type="entry name" value="PAS-assoc_C"/>
</dbReference>
<dbReference type="Pfam" id="PF00989">
    <property type="entry name" value="PAS"/>
    <property type="match status" value="1"/>
</dbReference>
<dbReference type="InterPro" id="IPR035965">
    <property type="entry name" value="PAS-like_dom_sf"/>
</dbReference>
<gene>
    <name evidence="3" type="ORF">PTE30175_05539</name>
</gene>
<keyword evidence="4" id="KW-1185">Reference proteome</keyword>
<evidence type="ECO:0000313" key="3">
    <source>
        <dbReference type="EMBL" id="VVE59611.1"/>
    </source>
</evidence>
<reference evidence="3 4" key="1">
    <citation type="submission" date="2019-08" db="EMBL/GenBank/DDBJ databases">
        <authorList>
            <person name="Peeters C."/>
        </authorList>
    </citation>
    <scope>NUCLEOTIDE SEQUENCE [LARGE SCALE GENOMIC DNA]</scope>
    <source>
        <strain evidence="3 4">LMG 30175</strain>
    </source>
</reference>
<dbReference type="Gene3D" id="3.30.450.20">
    <property type="entry name" value="PAS domain"/>
    <property type="match status" value="1"/>
</dbReference>
<dbReference type="CDD" id="cd00130">
    <property type="entry name" value="PAS"/>
    <property type="match status" value="1"/>
</dbReference>
<dbReference type="RefSeq" id="WP_150700253.1">
    <property type="nucleotide sequence ID" value="NZ_CABPRZ010000046.1"/>
</dbReference>
<dbReference type="PROSITE" id="PS50112">
    <property type="entry name" value="PAS"/>
    <property type="match status" value="1"/>
</dbReference>
<dbReference type="PANTHER" id="PTHR44757">
    <property type="entry name" value="DIGUANYLATE CYCLASE DGCP"/>
    <property type="match status" value="1"/>
</dbReference>